<proteinExistence type="inferred from homology"/>
<dbReference type="Pfam" id="PF00150">
    <property type="entry name" value="Cellulase"/>
    <property type="match status" value="1"/>
</dbReference>
<dbReference type="AlphaFoldDB" id="A0A183C5X7"/>
<feature type="transmembrane region" description="Helical" evidence="5">
    <location>
        <begin position="7"/>
        <end position="24"/>
    </location>
</feature>
<dbReference type="InterPro" id="IPR017853">
    <property type="entry name" value="GH"/>
</dbReference>
<reference evidence="8" key="2">
    <citation type="submission" date="2016-06" db="UniProtKB">
        <authorList>
            <consortium name="WormBaseParasite"/>
        </authorList>
    </citation>
    <scope>IDENTIFICATION</scope>
</reference>
<dbReference type="WBParaSite" id="GPLIN_000827200">
    <property type="protein sequence ID" value="GPLIN_000827200"/>
    <property type="gene ID" value="GPLIN_000827200"/>
</dbReference>
<sequence>MCRFNPCAINAIVVVLLLVMFVPVPTASSTRSNSTGAGGGCCPHGKLSVKGNHLVNEGGNVVQLRGMSLFWSQWEAGAKFFNEQTVKCLKYVLIDWHYTDSTAYQDKAVEFFSRISKLCAGKCNCLYETWNEPKDIDWSAQLKPYHETVINAIRQNDPEGVAIVATPNWDQDVQAAADDPINDQTNVMYTLHFYAGTHKQELRDKALQAINKGLPLFVTEYGTTPATGDGMSDLGETLQWYEFLDNNRISYINWAVDDKSEQSAALQPNSVPADVCSDAKLSTSGEFVKRDLTTKNAKPQTGECADF</sequence>
<keyword evidence="2 4" id="KW-0378">Hydrolase</keyword>
<evidence type="ECO:0000256" key="2">
    <source>
        <dbReference type="ARBA" id="ARBA00022801"/>
    </source>
</evidence>
<evidence type="ECO:0000313" key="8">
    <source>
        <dbReference type="WBParaSite" id="GPLIN_000827200"/>
    </source>
</evidence>
<dbReference type="GO" id="GO:0000272">
    <property type="term" value="P:polysaccharide catabolic process"/>
    <property type="evidence" value="ECO:0007669"/>
    <property type="project" value="InterPro"/>
</dbReference>
<protein>
    <submittedName>
        <fullName evidence="8">Cellulase domain-containing protein</fullName>
    </submittedName>
</protein>
<accession>A0A183C5X7</accession>
<keyword evidence="3 4" id="KW-0326">Glycosidase</keyword>
<organism evidence="7 8">
    <name type="scientific">Globodera pallida</name>
    <name type="common">Potato cyst nematode worm</name>
    <name type="synonym">Heterodera pallida</name>
    <dbReference type="NCBI Taxonomy" id="36090"/>
    <lineage>
        <taxon>Eukaryota</taxon>
        <taxon>Metazoa</taxon>
        <taxon>Ecdysozoa</taxon>
        <taxon>Nematoda</taxon>
        <taxon>Chromadorea</taxon>
        <taxon>Rhabditida</taxon>
        <taxon>Tylenchina</taxon>
        <taxon>Tylenchomorpha</taxon>
        <taxon>Tylenchoidea</taxon>
        <taxon>Heteroderidae</taxon>
        <taxon>Heteroderinae</taxon>
        <taxon>Globodera</taxon>
    </lineage>
</organism>
<dbReference type="PANTHER" id="PTHR34142">
    <property type="entry name" value="ENDO-BETA-1,4-GLUCANASE A"/>
    <property type="match status" value="1"/>
</dbReference>
<dbReference type="Proteomes" id="UP000050741">
    <property type="component" value="Unassembled WGS sequence"/>
</dbReference>
<comment type="similarity">
    <text evidence="1 4">Belongs to the glycosyl hydrolase 5 (cellulase A) family.</text>
</comment>
<keyword evidence="5" id="KW-0812">Transmembrane</keyword>
<reference evidence="7" key="1">
    <citation type="submission" date="2014-05" db="EMBL/GenBank/DDBJ databases">
        <title>The genome and life-stage specific transcriptomes of Globodera pallida elucidate key aspects of plant parasitism by a cyst nematode.</title>
        <authorList>
            <person name="Cotton J.A."/>
            <person name="Lilley C.J."/>
            <person name="Jones L.M."/>
            <person name="Kikuchi T."/>
            <person name="Reid A.J."/>
            <person name="Thorpe P."/>
            <person name="Tsai I.J."/>
            <person name="Beasley H."/>
            <person name="Blok V."/>
            <person name="Cock P.J.A."/>
            <person name="Van den Akker S.E."/>
            <person name="Holroyd N."/>
            <person name="Hunt M."/>
            <person name="Mantelin S."/>
            <person name="Naghra H."/>
            <person name="Pain A."/>
            <person name="Palomares-Rius J.E."/>
            <person name="Zarowiecki M."/>
            <person name="Berriman M."/>
            <person name="Jones J.T."/>
            <person name="Urwin P.E."/>
        </authorList>
    </citation>
    <scope>NUCLEOTIDE SEQUENCE [LARGE SCALE GENOMIC DNA]</scope>
    <source>
        <strain evidence="7">Lindley</strain>
    </source>
</reference>
<keyword evidence="5" id="KW-1133">Transmembrane helix</keyword>
<evidence type="ECO:0000259" key="6">
    <source>
        <dbReference type="Pfam" id="PF00150"/>
    </source>
</evidence>
<name>A0A183C5X7_GLOPA</name>
<dbReference type="GO" id="GO:0004553">
    <property type="term" value="F:hydrolase activity, hydrolyzing O-glycosyl compounds"/>
    <property type="evidence" value="ECO:0007669"/>
    <property type="project" value="InterPro"/>
</dbReference>
<evidence type="ECO:0000256" key="4">
    <source>
        <dbReference type="RuleBase" id="RU361153"/>
    </source>
</evidence>
<evidence type="ECO:0000313" key="7">
    <source>
        <dbReference type="Proteomes" id="UP000050741"/>
    </source>
</evidence>
<dbReference type="PANTHER" id="PTHR34142:SF1">
    <property type="entry name" value="GLYCOSIDE HYDROLASE FAMILY 5 DOMAIN-CONTAINING PROTEIN"/>
    <property type="match status" value="1"/>
</dbReference>
<evidence type="ECO:0000256" key="3">
    <source>
        <dbReference type="ARBA" id="ARBA00023295"/>
    </source>
</evidence>
<evidence type="ECO:0000256" key="5">
    <source>
        <dbReference type="SAM" id="Phobius"/>
    </source>
</evidence>
<keyword evidence="5" id="KW-0472">Membrane</keyword>
<keyword evidence="7" id="KW-1185">Reference proteome</keyword>
<dbReference type="InterPro" id="IPR001547">
    <property type="entry name" value="Glyco_hydro_5"/>
</dbReference>
<dbReference type="Gene3D" id="3.20.20.80">
    <property type="entry name" value="Glycosidases"/>
    <property type="match status" value="1"/>
</dbReference>
<evidence type="ECO:0000256" key="1">
    <source>
        <dbReference type="ARBA" id="ARBA00005641"/>
    </source>
</evidence>
<dbReference type="SUPFAM" id="SSF51445">
    <property type="entry name" value="(Trans)glycosidases"/>
    <property type="match status" value="1"/>
</dbReference>
<feature type="domain" description="Glycoside hydrolase family 5" evidence="6">
    <location>
        <begin position="91"/>
        <end position="260"/>
    </location>
</feature>